<organism evidence="8 9">
    <name type="scientific">Streptomyces labedae</name>
    <dbReference type="NCBI Taxonomy" id="285569"/>
    <lineage>
        <taxon>Bacteria</taxon>
        <taxon>Bacillati</taxon>
        <taxon>Actinomycetota</taxon>
        <taxon>Actinomycetes</taxon>
        <taxon>Kitasatosporales</taxon>
        <taxon>Streptomycetaceae</taxon>
        <taxon>Streptomyces</taxon>
    </lineage>
</organism>
<dbReference type="Gene3D" id="1.10.10.10">
    <property type="entry name" value="Winged helix-like DNA-binding domain superfamily/Winged helix DNA-binding domain"/>
    <property type="match status" value="1"/>
</dbReference>
<dbReference type="InterPro" id="IPR001387">
    <property type="entry name" value="Cro/C1-type_HTH"/>
</dbReference>
<keyword evidence="4" id="KW-0238">DNA-binding</keyword>
<comment type="similarity">
    <text evidence="1">Belongs to the sigma-70 factor family. ECF subfamily.</text>
</comment>
<dbReference type="PANTHER" id="PTHR43133:SF8">
    <property type="entry name" value="RNA POLYMERASE SIGMA FACTOR HI_1459-RELATED"/>
    <property type="match status" value="1"/>
</dbReference>
<dbReference type="PROSITE" id="PS50943">
    <property type="entry name" value="HTH_CROC1"/>
    <property type="match status" value="1"/>
</dbReference>
<keyword evidence="9" id="KW-1185">Reference proteome</keyword>
<name>A0ABP6R1R9_9ACTN</name>
<reference evidence="9" key="1">
    <citation type="journal article" date="2019" name="Int. J. Syst. Evol. Microbiol.">
        <title>The Global Catalogue of Microorganisms (GCM) 10K type strain sequencing project: providing services to taxonomists for standard genome sequencing and annotation.</title>
        <authorList>
            <consortium name="The Broad Institute Genomics Platform"/>
            <consortium name="The Broad Institute Genome Sequencing Center for Infectious Disease"/>
            <person name="Wu L."/>
            <person name="Ma J."/>
        </authorList>
    </citation>
    <scope>NUCLEOTIDE SEQUENCE [LARGE SCALE GENOMIC DNA]</scope>
    <source>
        <strain evidence="9">JCM 9381</strain>
    </source>
</reference>
<dbReference type="PANTHER" id="PTHR43133">
    <property type="entry name" value="RNA POLYMERASE ECF-TYPE SIGMA FACTO"/>
    <property type="match status" value="1"/>
</dbReference>
<evidence type="ECO:0000313" key="9">
    <source>
        <dbReference type="Proteomes" id="UP001500728"/>
    </source>
</evidence>
<dbReference type="Pfam" id="PF01381">
    <property type="entry name" value="HTH_3"/>
    <property type="match status" value="1"/>
</dbReference>
<protein>
    <recommendedName>
        <fullName evidence="7">HTH cro/C1-type domain-containing protein</fullName>
    </recommendedName>
</protein>
<evidence type="ECO:0000256" key="6">
    <source>
        <dbReference type="SAM" id="MobiDB-lite"/>
    </source>
</evidence>
<feature type="compositionally biased region" description="Low complexity" evidence="6">
    <location>
        <begin position="370"/>
        <end position="381"/>
    </location>
</feature>
<accession>A0ABP6R1R9</accession>
<proteinExistence type="inferred from homology"/>
<evidence type="ECO:0000256" key="3">
    <source>
        <dbReference type="ARBA" id="ARBA00023082"/>
    </source>
</evidence>
<dbReference type="Gene3D" id="1.10.260.40">
    <property type="entry name" value="lambda repressor-like DNA-binding domains"/>
    <property type="match status" value="1"/>
</dbReference>
<keyword evidence="5" id="KW-0804">Transcription</keyword>
<feature type="region of interest" description="Disordered" evidence="6">
    <location>
        <begin position="594"/>
        <end position="625"/>
    </location>
</feature>
<dbReference type="SUPFAM" id="SSF88946">
    <property type="entry name" value="Sigma2 domain of RNA polymerase sigma factors"/>
    <property type="match status" value="1"/>
</dbReference>
<dbReference type="SMART" id="SM00530">
    <property type="entry name" value="HTH_XRE"/>
    <property type="match status" value="1"/>
</dbReference>
<evidence type="ECO:0000256" key="1">
    <source>
        <dbReference type="ARBA" id="ARBA00010641"/>
    </source>
</evidence>
<dbReference type="InterPro" id="IPR013325">
    <property type="entry name" value="RNA_pol_sigma_r2"/>
</dbReference>
<dbReference type="SUPFAM" id="SSF47413">
    <property type="entry name" value="lambda repressor-like DNA-binding domains"/>
    <property type="match status" value="1"/>
</dbReference>
<sequence>MTRSPAVPLPPPNERRRLREARALTRAQLARRLGVRPDTVRAWESGRSTPRGRNRVAYAEVLSALAADTPRQVPQVPGGVTVRTAPVEGAGDAAALDPAEFVLTPTALLSPPGADTSSERDASSATAPGAGVRRASEPTAEAGPAGEPQSAHGPTPDAGRAPGHGQESEDRTELDSEPASESGPKPDSGPMPDSGPEPGSGHGTEDGPVTEDGRESGNGTASGESGHATASEREATPAGDPGPGGGTEPGHGSAPEREALPASDPESESRVESAPGATPERQGMHAGSRRSGSEATPEREATPAGDRRSGSGAAPEREAVSAGSPASGHGESSRGGVLSTRGRADRGGGRRRPRPSWARVLRPSGRERAPGAVPAARGAGPYLTPAQAFDALYAYCAPALVRQAYLLAGRRDLAHESVERAFQRAWDHWPVVARDPDPAGWVRAAAHDWALSPWHRLRRRHRRPEPPPPGEDDRALLDALLSLAPPYRRTLVLYDGVGLDLPETAAETEASTRATAGRLMFAREVIAERLPELADPGELHDRLAELASTGRTRAAEPAAVRGGSERRARLWTRTAAAVTVVLIGSTAMTLHTAPTHYVPPVPPGETVRGVPPRVAPGPLSDEQRELRDRLRKALLDGPERLSPQAR</sequence>
<dbReference type="Proteomes" id="UP001500728">
    <property type="component" value="Unassembled WGS sequence"/>
</dbReference>
<dbReference type="InterPro" id="IPR013324">
    <property type="entry name" value="RNA_pol_sigma_r3/r4-like"/>
</dbReference>
<comment type="caution">
    <text evidence="8">The sequence shown here is derived from an EMBL/GenBank/DDBJ whole genome shotgun (WGS) entry which is preliminary data.</text>
</comment>
<evidence type="ECO:0000256" key="2">
    <source>
        <dbReference type="ARBA" id="ARBA00023015"/>
    </source>
</evidence>
<dbReference type="InterPro" id="IPR036388">
    <property type="entry name" value="WH-like_DNA-bd_sf"/>
</dbReference>
<dbReference type="InterPro" id="IPR039425">
    <property type="entry name" value="RNA_pol_sigma-70-like"/>
</dbReference>
<dbReference type="Gene3D" id="1.10.1740.10">
    <property type="match status" value="1"/>
</dbReference>
<evidence type="ECO:0000256" key="4">
    <source>
        <dbReference type="ARBA" id="ARBA00023125"/>
    </source>
</evidence>
<dbReference type="EMBL" id="BAAAUW010000026">
    <property type="protein sequence ID" value="GAA3271271.1"/>
    <property type="molecule type" value="Genomic_DNA"/>
</dbReference>
<keyword evidence="3" id="KW-0731">Sigma factor</keyword>
<dbReference type="CDD" id="cd00093">
    <property type="entry name" value="HTH_XRE"/>
    <property type="match status" value="1"/>
</dbReference>
<dbReference type="InterPro" id="IPR010982">
    <property type="entry name" value="Lambda_DNA-bd_dom_sf"/>
</dbReference>
<evidence type="ECO:0000259" key="7">
    <source>
        <dbReference type="PROSITE" id="PS50943"/>
    </source>
</evidence>
<feature type="compositionally biased region" description="Basic and acidic residues" evidence="6">
    <location>
        <begin position="296"/>
        <end position="319"/>
    </location>
</feature>
<feature type="domain" description="HTH cro/C1-type" evidence="7">
    <location>
        <begin position="16"/>
        <end position="69"/>
    </location>
</feature>
<keyword evidence="2" id="KW-0805">Transcription regulation</keyword>
<feature type="compositionally biased region" description="Low complexity" evidence="6">
    <location>
        <begin position="607"/>
        <end position="618"/>
    </location>
</feature>
<dbReference type="SUPFAM" id="SSF88659">
    <property type="entry name" value="Sigma3 and sigma4 domains of RNA polymerase sigma factors"/>
    <property type="match status" value="1"/>
</dbReference>
<evidence type="ECO:0000256" key="5">
    <source>
        <dbReference type="ARBA" id="ARBA00023163"/>
    </source>
</evidence>
<feature type="region of interest" description="Disordered" evidence="6">
    <location>
        <begin position="106"/>
        <end position="381"/>
    </location>
</feature>
<gene>
    <name evidence="8" type="ORF">GCM10010469_48260</name>
</gene>
<evidence type="ECO:0000313" key="8">
    <source>
        <dbReference type="EMBL" id="GAA3271271.1"/>
    </source>
</evidence>